<evidence type="ECO:0000313" key="5">
    <source>
        <dbReference type="Proteomes" id="UP000318380"/>
    </source>
</evidence>
<keyword evidence="3" id="KW-0812">Transmembrane</keyword>
<organism evidence="4 5">
    <name type="scientific">Kribbella amoyensis</name>
    <dbReference type="NCBI Taxonomy" id="996641"/>
    <lineage>
        <taxon>Bacteria</taxon>
        <taxon>Bacillati</taxon>
        <taxon>Actinomycetota</taxon>
        <taxon>Actinomycetes</taxon>
        <taxon>Propionibacteriales</taxon>
        <taxon>Kribbellaceae</taxon>
        <taxon>Kribbella</taxon>
    </lineage>
</organism>
<feature type="transmembrane region" description="Helical" evidence="3">
    <location>
        <begin position="41"/>
        <end position="74"/>
    </location>
</feature>
<keyword evidence="3" id="KW-1133">Transmembrane helix</keyword>
<reference evidence="4 5" key="1">
    <citation type="submission" date="2019-06" db="EMBL/GenBank/DDBJ databases">
        <title>Sequencing the genomes of 1000 actinobacteria strains.</title>
        <authorList>
            <person name="Klenk H.-P."/>
        </authorList>
    </citation>
    <scope>NUCLEOTIDE SEQUENCE [LARGE SCALE GENOMIC DNA]</scope>
    <source>
        <strain evidence="4 5">DSM 24683</strain>
    </source>
</reference>
<feature type="coiled-coil region" evidence="1">
    <location>
        <begin position="123"/>
        <end position="153"/>
    </location>
</feature>
<protein>
    <submittedName>
        <fullName evidence="4">Uncharacterized protein</fullName>
    </submittedName>
</protein>
<evidence type="ECO:0000256" key="1">
    <source>
        <dbReference type="SAM" id="Coils"/>
    </source>
</evidence>
<dbReference type="OrthoDB" id="3829908at2"/>
<keyword evidence="5" id="KW-1185">Reference proteome</keyword>
<proteinExistence type="predicted"/>
<dbReference type="RefSeq" id="WP_145809606.1">
    <property type="nucleotide sequence ID" value="NZ_VIVK01000001.1"/>
</dbReference>
<evidence type="ECO:0000313" key="4">
    <source>
        <dbReference type="EMBL" id="TWD83234.1"/>
    </source>
</evidence>
<dbReference type="EMBL" id="VIVK01000001">
    <property type="protein sequence ID" value="TWD83234.1"/>
    <property type="molecule type" value="Genomic_DNA"/>
</dbReference>
<feature type="compositionally biased region" description="Basic and acidic residues" evidence="2">
    <location>
        <begin position="314"/>
        <end position="341"/>
    </location>
</feature>
<dbReference type="AlphaFoldDB" id="A0A561BWH0"/>
<feature type="compositionally biased region" description="Gly residues" evidence="2">
    <location>
        <begin position="342"/>
        <end position="356"/>
    </location>
</feature>
<evidence type="ECO:0000256" key="2">
    <source>
        <dbReference type="SAM" id="MobiDB-lite"/>
    </source>
</evidence>
<name>A0A561BWH0_9ACTN</name>
<feature type="region of interest" description="Disordered" evidence="2">
    <location>
        <begin position="240"/>
        <end position="415"/>
    </location>
</feature>
<comment type="caution">
    <text evidence="4">The sequence shown here is derived from an EMBL/GenBank/DDBJ whole genome shotgun (WGS) entry which is preliminary data.</text>
</comment>
<feature type="transmembrane region" description="Helical" evidence="3">
    <location>
        <begin position="102"/>
        <end position="123"/>
    </location>
</feature>
<evidence type="ECO:0000256" key="3">
    <source>
        <dbReference type="SAM" id="Phobius"/>
    </source>
</evidence>
<gene>
    <name evidence="4" type="ORF">FB561_4395</name>
</gene>
<dbReference type="Proteomes" id="UP000318380">
    <property type="component" value="Unassembled WGS sequence"/>
</dbReference>
<feature type="compositionally biased region" description="Low complexity" evidence="2">
    <location>
        <begin position="247"/>
        <end position="259"/>
    </location>
</feature>
<accession>A0A561BWH0</accession>
<feature type="compositionally biased region" description="Low complexity" evidence="2">
    <location>
        <begin position="357"/>
        <end position="384"/>
    </location>
</feature>
<keyword evidence="3" id="KW-0472">Membrane</keyword>
<keyword evidence="1" id="KW-0175">Coiled coil</keyword>
<sequence>MSKFLGFLLGIAVAVALPAGFGVLAAEGGIELSAKEMALAYGIAALIFWAVVSYFAGAAALGAALTFGLMIYAVHWIPNRTTNFLNDVPGVTTGMIDGLKQYVLNGVVPILAVISLVYSIQLMTRAVQRRRARRAEAERLQREQEEAAAAEAAQLAGAYPAAAAGGEYGAENRFSNFGNTSYDDLFDEEPEPVRPRNQADEHTMQFAPSEVDDAEGNDLDRTVLVPTDRDETVAVPVAEESGDAGRAVQAEAPVQAPVEDQAQAADAGQVPAEADRDVTVQEPGQADEVPEAPSQEPQSGSSDELQGSPSQGGDGREGGGDGDTGARDAADGARDGGDDRGAGGGSGDGVVGGGSGQPSQQAAGSQSAASPQQAAPSQQAGPVGRAEDVRESSPEAPSGEAQGVSRAGGAGGAPVAKAGVEGEVKAASASVGKVQEVGQQYRERMEGFNPEDTGEMFFGGFVNPGFGVDNSSMGGNPMMNSPRAAGA</sequence>
<feature type="compositionally biased region" description="Polar residues" evidence="2">
    <location>
        <begin position="295"/>
        <end position="305"/>
    </location>
</feature>